<comment type="caution">
    <text evidence="3">The sequence shown here is derived from an EMBL/GenBank/DDBJ whole genome shotgun (WGS) entry which is preliminary data.</text>
</comment>
<keyword evidence="3" id="KW-0645">Protease</keyword>
<dbReference type="GO" id="GO:0006508">
    <property type="term" value="P:proteolysis"/>
    <property type="evidence" value="ECO:0007669"/>
    <property type="project" value="UniProtKB-KW"/>
</dbReference>
<keyword evidence="1" id="KW-0143">Chaperone</keyword>
<dbReference type="AlphaFoldDB" id="A0A841FQZ0"/>
<feature type="binding site" evidence="1">
    <location>
        <position position="11"/>
    </location>
    <ligand>
        <name>Zn(2+)</name>
        <dbReference type="ChEBI" id="CHEBI:29105"/>
    </ligand>
</feature>
<evidence type="ECO:0000313" key="4">
    <source>
        <dbReference type="Proteomes" id="UP000548476"/>
    </source>
</evidence>
<dbReference type="InterPro" id="IPR010603">
    <property type="entry name" value="Znf_CppX_C4"/>
</dbReference>
<feature type="domain" description="ClpX-type ZB" evidence="2">
    <location>
        <begin position="1"/>
        <end position="50"/>
    </location>
</feature>
<dbReference type="EMBL" id="JACHGT010000025">
    <property type="protein sequence ID" value="MBB6039711.1"/>
    <property type="molecule type" value="Genomic_DNA"/>
</dbReference>
<dbReference type="Gene3D" id="6.20.220.10">
    <property type="entry name" value="ClpX chaperone, C4-type zinc finger domain"/>
    <property type="match status" value="1"/>
</dbReference>
<dbReference type="GO" id="GO:0051082">
    <property type="term" value="F:unfolded protein binding"/>
    <property type="evidence" value="ECO:0007669"/>
    <property type="project" value="UniProtKB-UniRule"/>
</dbReference>
<dbReference type="PROSITE" id="PS51902">
    <property type="entry name" value="CLPX_ZB"/>
    <property type="match status" value="1"/>
</dbReference>
<dbReference type="SMART" id="SM00994">
    <property type="entry name" value="zf-C4_ClpX"/>
    <property type="match status" value="1"/>
</dbReference>
<evidence type="ECO:0000313" key="3">
    <source>
        <dbReference type="EMBL" id="MBB6039711.1"/>
    </source>
</evidence>
<feature type="binding site" evidence="1">
    <location>
        <position position="8"/>
    </location>
    <ligand>
        <name>Zn(2+)</name>
        <dbReference type="ChEBI" id="CHEBI:29105"/>
    </ligand>
</feature>
<feature type="binding site" evidence="1">
    <location>
        <position position="31"/>
    </location>
    <ligand>
        <name>Zn(2+)</name>
        <dbReference type="ChEBI" id="CHEBI:29105"/>
    </ligand>
</feature>
<feature type="binding site" evidence="1">
    <location>
        <position position="34"/>
    </location>
    <ligand>
        <name>Zn(2+)</name>
        <dbReference type="ChEBI" id="CHEBI:29105"/>
    </ligand>
</feature>
<gene>
    <name evidence="3" type="ORF">HNR73_007609</name>
</gene>
<dbReference type="RefSeq" id="WP_184792798.1">
    <property type="nucleotide sequence ID" value="NZ_BONT01000101.1"/>
</dbReference>
<sequence length="51" mass="5660">MRLDRLVCSFCGRGSELVRHLIAGPDRYCICDECVDRCNELLDEEGLGGTA</sequence>
<dbReference type="GO" id="GO:0046983">
    <property type="term" value="F:protein dimerization activity"/>
    <property type="evidence" value="ECO:0007669"/>
    <property type="project" value="UniProtKB-UniRule"/>
</dbReference>
<organism evidence="3 4">
    <name type="scientific">Phytomonospora endophytica</name>
    <dbReference type="NCBI Taxonomy" id="714109"/>
    <lineage>
        <taxon>Bacteria</taxon>
        <taxon>Bacillati</taxon>
        <taxon>Actinomycetota</taxon>
        <taxon>Actinomycetes</taxon>
        <taxon>Micromonosporales</taxon>
        <taxon>Micromonosporaceae</taxon>
        <taxon>Phytomonospora</taxon>
    </lineage>
</organism>
<reference evidence="3 4" key="1">
    <citation type="submission" date="2020-08" db="EMBL/GenBank/DDBJ databases">
        <title>Genomic Encyclopedia of Type Strains, Phase IV (KMG-IV): sequencing the most valuable type-strain genomes for metagenomic binning, comparative biology and taxonomic classification.</title>
        <authorList>
            <person name="Goeker M."/>
        </authorList>
    </citation>
    <scope>NUCLEOTIDE SEQUENCE [LARGE SCALE GENOMIC DNA]</scope>
    <source>
        <strain evidence="3 4">YIM 65646</strain>
    </source>
</reference>
<dbReference type="InterPro" id="IPR059188">
    <property type="entry name" value="Znf_CLPX-like"/>
</dbReference>
<protein>
    <submittedName>
        <fullName evidence="3">ATP-dependent protease Clp ATPase subunit</fullName>
    </submittedName>
</protein>
<keyword evidence="4" id="KW-1185">Reference proteome</keyword>
<dbReference type="GO" id="GO:0006457">
    <property type="term" value="P:protein folding"/>
    <property type="evidence" value="ECO:0007669"/>
    <property type="project" value="UniProtKB-UniRule"/>
</dbReference>
<evidence type="ECO:0000256" key="1">
    <source>
        <dbReference type="PROSITE-ProRule" id="PRU01250"/>
    </source>
</evidence>
<keyword evidence="3" id="KW-0378">Hydrolase</keyword>
<name>A0A841FQZ0_9ACTN</name>
<evidence type="ECO:0000259" key="2">
    <source>
        <dbReference type="PROSITE" id="PS51902"/>
    </source>
</evidence>
<dbReference type="Proteomes" id="UP000548476">
    <property type="component" value="Unassembled WGS sequence"/>
</dbReference>
<dbReference type="InterPro" id="IPR038366">
    <property type="entry name" value="Znf_CppX_C4_sf"/>
</dbReference>
<keyword evidence="1" id="KW-0862">Zinc</keyword>
<dbReference type="Pfam" id="PF06689">
    <property type="entry name" value="zf-C4_ClpX"/>
    <property type="match status" value="1"/>
</dbReference>
<proteinExistence type="inferred from homology"/>
<keyword evidence="1" id="KW-0479">Metal-binding</keyword>
<dbReference type="GO" id="GO:0008270">
    <property type="term" value="F:zinc ion binding"/>
    <property type="evidence" value="ECO:0007669"/>
    <property type="project" value="UniProtKB-UniRule"/>
</dbReference>
<comment type="similarity">
    <text evidence="1">Belongs to the ClpX chaperone family.</text>
</comment>
<dbReference type="GO" id="GO:0008233">
    <property type="term" value="F:peptidase activity"/>
    <property type="evidence" value="ECO:0007669"/>
    <property type="project" value="UniProtKB-KW"/>
</dbReference>
<accession>A0A841FQZ0</accession>
<dbReference type="SUPFAM" id="SSF57716">
    <property type="entry name" value="Glucocorticoid receptor-like (DNA-binding domain)"/>
    <property type="match status" value="1"/>
</dbReference>